<evidence type="ECO:0000256" key="1">
    <source>
        <dbReference type="SAM" id="MobiDB-lite"/>
    </source>
</evidence>
<dbReference type="AlphaFoldDB" id="A0A2V1HP06"/>
<feature type="compositionally biased region" description="Basic and acidic residues" evidence="1">
    <location>
        <begin position="11"/>
        <end position="30"/>
    </location>
</feature>
<comment type="caution">
    <text evidence="2">The sequence shown here is derived from an EMBL/GenBank/DDBJ whole genome shotgun (WGS) entry which is preliminary data.</text>
</comment>
<name>A0A2V1HP06_9MICO</name>
<evidence type="ECO:0000313" key="2">
    <source>
        <dbReference type="EMBL" id="PVZ93332.1"/>
    </source>
</evidence>
<organism evidence="2 3">
    <name type="scientific">Amnibacterium flavum</name>
    <dbReference type="NCBI Taxonomy" id="2173173"/>
    <lineage>
        <taxon>Bacteria</taxon>
        <taxon>Bacillati</taxon>
        <taxon>Actinomycetota</taxon>
        <taxon>Actinomycetes</taxon>
        <taxon>Micrococcales</taxon>
        <taxon>Microbacteriaceae</taxon>
        <taxon>Amnibacterium</taxon>
    </lineage>
</organism>
<dbReference type="RefSeq" id="WP_116757660.1">
    <property type="nucleotide sequence ID" value="NZ_JBHUEX010000001.1"/>
</dbReference>
<sequence length="129" mass="14490">MAEQDPLFDLAPDHRADADDDSIAHPDAGHDPAPGPDADRTDTSGLSERDLAVLAFERTWWRHAGAKEEAIRGSFSISPARYYQLVDSLIDRPEALRHDPMLIGRLQRLRESRVARRAARAELRRPSGR</sequence>
<dbReference type="InterPro" id="IPR021678">
    <property type="entry name" value="DUF3263"/>
</dbReference>
<protein>
    <submittedName>
        <fullName evidence="2">DUF3263 domain-containing protein</fullName>
    </submittedName>
</protein>
<dbReference type="EMBL" id="QEOP01000004">
    <property type="protein sequence ID" value="PVZ93332.1"/>
    <property type="molecule type" value="Genomic_DNA"/>
</dbReference>
<dbReference type="Proteomes" id="UP000244893">
    <property type="component" value="Unassembled WGS sequence"/>
</dbReference>
<evidence type="ECO:0000313" key="3">
    <source>
        <dbReference type="Proteomes" id="UP000244893"/>
    </source>
</evidence>
<proteinExistence type="predicted"/>
<reference evidence="2 3" key="1">
    <citation type="submission" date="2018-05" db="EMBL/GenBank/DDBJ databases">
        <title>Amnibacterium sp. M8JJ-5, whole genome shotgun sequence.</title>
        <authorList>
            <person name="Tuo L."/>
        </authorList>
    </citation>
    <scope>NUCLEOTIDE SEQUENCE [LARGE SCALE GENOMIC DNA]</scope>
    <source>
        <strain evidence="2 3">M8JJ-5</strain>
    </source>
</reference>
<keyword evidence="3" id="KW-1185">Reference proteome</keyword>
<dbReference type="Pfam" id="PF11662">
    <property type="entry name" value="DUF3263"/>
    <property type="match status" value="1"/>
</dbReference>
<accession>A0A2V1HP06</accession>
<feature type="compositionally biased region" description="Basic and acidic residues" evidence="1">
    <location>
        <begin position="37"/>
        <end position="46"/>
    </location>
</feature>
<dbReference type="OrthoDB" id="3268863at2"/>
<gene>
    <name evidence="2" type="ORF">DDQ50_15235</name>
</gene>
<feature type="region of interest" description="Disordered" evidence="1">
    <location>
        <begin position="1"/>
        <end position="46"/>
    </location>
</feature>